<dbReference type="GO" id="GO:0003700">
    <property type="term" value="F:DNA-binding transcription factor activity"/>
    <property type="evidence" value="ECO:0007669"/>
    <property type="project" value="InterPro"/>
</dbReference>
<dbReference type="PROSITE" id="PS01124">
    <property type="entry name" value="HTH_ARAC_FAMILY_2"/>
    <property type="match status" value="1"/>
</dbReference>
<dbReference type="Proteomes" id="UP000253426">
    <property type="component" value="Unassembled WGS sequence"/>
</dbReference>
<dbReference type="SMART" id="SM00342">
    <property type="entry name" value="HTH_ARAC"/>
    <property type="match status" value="1"/>
</dbReference>
<dbReference type="GO" id="GO:0000976">
    <property type="term" value="F:transcription cis-regulatory region binding"/>
    <property type="evidence" value="ECO:0007669"/>
    <property type="project" value="TreeGrafter"/>
</dbReference>
<accession>A0A366HN52</accession>
<keyword evidence="6" id="KW-1185">Reference proteome</keyword>
<keyword evidence="2" id="KW-0238">DNA-binding</keyword>
<reference evidence="5 6" key="1">
    <citation type="submission" date="2018-06" db="EMBL/GenBank/DDBJ databases">
        <title>Genomic Encyclopedia of Type Strains, Phase IV (KMG-IV): sequencing the most valuable type-strain genomes for metagenomic binning, comparative biology and taxonomic classification.</title>
        <authorList>
            <person name="Goeker M."/>
        </authorList>
    </citation>
    <scope>NUCLEOTIDE SEQUENCE [LARGE SCALE GENOMIC DNA]</scope>
    <source>
        <strain evidence="5 6">DSM 25532</strain>
    </source>
</reference>
<dbReference type="InterPro" id="IPR009057">
    <property type="entry name" value="Homeodomain-like_sf"/>
</dbReference>
<keyword evidence="3" id="KW-0804">Transcription</keyword>
<evidence type="ECO:0000259" key="4">
    <source>
        <dbReference type="PROSITE" id="PS01124"/>
    </source>
</evidence>
<dbReference type="Gene3D" id="3.40.50.2300">
    <property type="match status" value="2"/>
</dbReference>
<evidence type="ECO:0000313" key="6">
    <source>
        <dbReference type="Proteomes" id="UP000253426"/>
    </source>
</evidence>
<gene>
    <name evidence="5" type="ORF">DES53_104401</name>
</gene>
<proteinExistence type="predicted"/>
<protein>
    <submittedName>
        <fullName evidence="5">LacI family transcriptional regulator</fullName>
    </submittedName>
</protein>
<dbReference type="SUPFAM" id="SSF53822">
    <property type="entry name" value="Periplasmic binding protein-like I"/>
    <property type="match status" value="1"/>
</dbReference>
<organism evidence="5 6">
    <name type="scientific">Roseimicrobium gellanilyticum</name>
    <dbReference type="NCBI Taxonomy" id="748857"/>
    <lineage>
        <taxon>Bacteria</taxon>
        <taxon>Pseudomonadati</taxon>
        <taxon>Verrucomicrobiota</taxon>
        <taxon>Verrucomicrobiia</taxon>
        <taxon>Verrucomicrobiales</taxon>
        <taxon>Verrucomicrobiaceae</taxon>
        <taxon>Roseimicrobium</taxon>
    </lineage>
</organism>
<dbReference type="RefSeq" id="WP_170157119.1">
    <property type="nucleotide sequence ID" value="NZ_QNRR01000004.1"/>
</dbReference>
<feature type="domain" description="HTH araC/xylS-type" evidence="4">
    <location>
        <begin position="287"/>
        <end position="385"/>
    </location>
</feature>
<dbReference type="AlphaFoldDB" id="A0A366HN52"/>
<dbReference type="Pfam" id="PF13377">
    <property type="entry name" value="Peripla_BP_3"/>
    <property type="match status" value="1"/>
</dbReference>
<dbReference type="InterPro" id="IPR018060">
    <property type="entry name" value="HTH_AraC"/>
</dbReference>
<dbReference type="Gene3D" id="1.10.10.60">
    <property type="entry name" value="Homeodomain-like"/>
    <property type="match status" value="1"/>
</dbReference>
<evidence type="ECO:0000256" key="3">
    <source>
        <dbReference type="ARBA" id="ARBA00023163"/>
    </source>
</evidence>
<dbReference type="SUPFAM" id="SSF46689">
    <property type="entry name" value="Homeodomain-like"/>
    <property type="match status" value="2"/>
</dbReference>
<evidence type="ECO:0000256" key="2">
    <source>
        <dbReference type="ARBA" id="ARBA00023125"/>
    </source>
</evidence>
<evidence type="ECO:0000256" key="1">
    <source>
        <dbReference type="ARBA" id="ARBA00023015"/>
    </source>
</evidence>
<name>A0A366HN52_9BACT</name>
<keyword evidence="1" id="KW-0805">Transcription regulation</keyword>
<dbReference type="EMBL" id="QNRR01000004">
    <property type="protein sequence ID" value="RBP44579.1"/>
    <property type="molecule type" value="Genomic_DNA"/>
</dbReference>
<dbReference type="InterPro" id="IPR028082">
    <property type="entry name" value="Peripla_BP_I"/>
</dbReference>
<dbReference type="PANTHER" id="PTHR30146:SF24">
    <property type="entry name" value="XYLOSE OPERON REGULATORY PROTEIN"/>
    <property type="match status" value="1"/>
</dbReference>
<dbReference type="CDD" id="cd01543">
    <property type="entry name" value="PBP1_XylR"/>
    <property type="match status" value="1"/>
</dbReference>
<comment type="caution">
    <text evidence="5">The sequence shown here is derived from an EMBL/GenBank/DDBJ whole genome shotgun (WGS) entry which is preliminary data.</text>
</comment>
<sequence length="389" mass="43412">MGIPRRRRIPRVALLIETTRTFSREMLSGVRRYVAEHGPWSTFLELRAPDSSPPAWLRHWDGDGILTRTFTQEMADLVTATGLPAVEVRSKALAGARPFVGIDNAHIGRAVAEHFFERGYRRFAVYSLQSESFFVERVRNFVSTVQSYGCACSELPEAKSDSVADWEKSQARLITWLSQLPKPVGVFAANDQLGVRLLEACQRAGVAVPEEVAVVGAENEETLCTFATPPLTSVRFDGQTVGYTAAGVLDKMMHGKAPRTRETLIPPKGIVVRGSSDELVINDSLVAHAARLIRENAMNGINVDDLCRKLNASRSTLDRRMKAALNRSPKEEIMRIRFREIERLLLETDLTIDVIARQTGFSHSHYLQAVFKQSYGTTPGAFRSRKQAR</sequence>
<evidence type="ECO:0000313" key="5">
    <source>
        <dbReference type="EMBL" id="RBP44579.1"/>
    </source>
</evidence>
<dbReference type="Pfam" id="PF12833">
    <property type="entry name" value="HTH_18"/>
    <property type="match status" value="1"/>
</dbReference>
<dbReference type="InterPro" id="IPR046335">
    <property type="entry name" value="LacI/GalR-like_sensor"/>
</dbReference>
<dbReference type="PANTHER" id="PTHR30146">
    <property type="entry name" value="LACI-RELATED TRANSCRIPTIONAL REPRESSOR"/>
    <property type="match status" value="1"/>
</dbReference>